<dbReference type="Proteomes" id="UP000828048">
    <property type="component" value="Chromosome 2"/>
</dbReference>
<keyword evidence="2" id="KW-1185">Reference proteome</keyword>
<protein>
    <submittedName>
        <fullName evidence="1">Uncharacterized protein</fullName>
    </submittedName>
</protein>
<evidence type="ECO:0000313" key="1">
    <source>
        <dbReference type="EMBL" id="KAH7833624.1"/>
    </source>
</evidence>
<dbReference type="EMBL" id="CM037152">
    <property type="protein sequence ID" value="KAH7833624.1"/>
    <property type="molecule type" value="Genomic_DNA"/>
</dbReference>
<accession>A0ACB7WZ56</accession>
<evidence type="ECO:0000313" key="2">
    <source>
        <dbReference type="Proteomes" id="UP000828048"/>
    </source>
</evidence>
<reference evidence="1 2" key="1">
    <citation type="journal article" date="2021" name="Hortic Res">
        <title>High-quality reference genome and annotation aids understanding of berry development for evergreen blueberry (Vaccinium darrowii).</title>
        <authorList>
            <person name="Yu J."/>
            <person name="Hulse-Kemp A.M."/>
            <person name="Babiker E."/>
            <person name="Staton M."/>
        </authorList>
    </citation>
    <scope>NUCLEOTIDE SEQUENCE [LARGE SCALE GENOMIC DNA]</scope>
    <source>
        <strain evidence="2">cv. NJ 8807/NJ 8810</strain>
        <tissue evidence="1">Young leaf</tissue>
    </source>
</reference>
<name>A0ACB7WZ56_9ERIC</name>
<sequence length="147" mass="16995">MELKSVHPTSGKSKRVYTFDVTKAEAIFYQLVADKLIKFPQGHTLPELEELRGKEYYKYHNSWSHTTNNCIVFRNDIHDKIEQGEFKLETKENRKVLGVDVNPFTVELNTNMVSVNTRGLPRTTPWTKINLGHHQGQLTGLIMDNTH</sequence>
<gene>
    <name evidence="1" type="ORF">Vadar_008193</name>
</gene>
<organism evidence="1 2">
    <name type="scientific">Vaccinium darrowii</name>
    <dbReference type="NCBI Taxonomy" id="229202"/>
    <lineage>
        <taxon>Eukaryota</taxon>
        <taxon>Viridiplantae</taxon>
        <taxon>Streptophyta</taxon>
        <taxon>Embryophyta</taxon>
        <taxon>Tracheophyta</taxon>
        <taxon>Spermatophyta</taxon>
        <taxon>Magnoliopsida</taxon>
        <taxon>eudicotyledons</taxon>
        <taxon>Gunneridae</taxon>
        <taxon>Pentapetalae</taxon>
        <taxon>asterids</taxon>
        <taxon>Ericales</taxon>
        <taxon>Ericaceae</taxon>
        <taxon>Vaccinioideae</taxon>
        <taxon>Vaccinieae</taxon>
        <taxon>Vaccinium</taxon>
    </lineage>
</organism>
<proteinExistence type="predicted"/>
<comment type="caution">
    <text evidence="1">The sequence shown here is derived from an EMBL/GenBank/DDBJ whole genome shotgun (WGS) entry which is preliminary data.</text>
</comment>